<evidence type="ECO:0000256" key="5">
    <source>
        <dbReference type="ARBA" id="ARBA00022679"/>
    </source>
</evidence>
<dbReference type="CDD" id="cd22026">
    <property type="entry name" value="HMG-box_KMT2C"/>
    <property type="match status" value="1"/>
</dbReference>
<dbReference type="SMART" id="SM00249">
    <property type="entry name" value="PHD"/>
    <property type="match status" value="8"/>
</dbReference>
<keyword evidence="7" id="KW-0479">Metal-binding</keyword>
<comment type="subcellular location">
    <subcellularLocation>
        <location evidence="1">Nucleus</location>
    </subcellularLocation>
</comment>
<feature type="compositionally biased region" description="Basic and acidic residues" evidence="21">
    <location>
        <begin position="535"/>
        <end position="550"/>
    </location>
</feature>
<dbReference type="Gene3D" id="2.170.270.10">
    <property type="entry name" value="SET domain"/>
    <property type="match status" value="1"/>
</dbReference>
<dbReference type="SMART" id="SM00317">
    <property type="entry name" value="SET"/>
    <property type="match status" value="1"/>
</dbReference>
<evidence type="ECO:0000256" key="13">
    <source>
        <dbReference type="ARBA" id="ARBA00023015"/>
    </source>
</evidence>
<dbReference type="Pfam" id="PF00856">
    <property type="entry name" value="SET"/>
    <property type="match status" value="1"/>
</dbReference>
<dbReference type="GO" id="GO:0140945">
    <property type="term" value="F:histone H3K4 monomethyltransferase activity"/>
    <property type="evidence" value="ECO:0007669"/>
    <property type="project" value="UniProtKB-EC"/>
</dbReference>
<feature type="compositionally biased region" description="Polar residues" evidence="21">
    <location>
        <begin position="1804"/>
        <end position="1819"/>
    </location>
</feature>
<feature type="compositionally biased region" description="Polar residues" evidence="21">
    <location>
        <begin position="3582"/>
        <end position="3591"/>
    </location>
</feature>
<feature type="compositionally biased region" description="Low complexity" evidence="21">
    <location>
        <begin position="3748"/>
        <end position="3759"/>
    </location>
</feature>
<dbReference type="FunFam" id="3.30.160.360:FF:000001">
    <property type="entry name" value="Histone-lysine N-methyltransferase"/>
    <property type="match status" value="1"/>
</dbReference>
<keyword evidence="15" id="KW-0804">Transcription</keyword>
<dbReference type="SMART" id="SM00542">
    <property type="entry name" value="FYRC"/>
    <property type="match status" value="1"/>
</dbReference>
<dbReference type="InterPro" id="IPR001841">
    <property type="entry name" value="Znf_RING"/>
</dbReference>
<evidence type="ECO:0000256" key="9">
    <source>
        <dbReference type="ARBA" id="ARBA00022771"/>
    </source>
</evidence>
<evidence type="ECO:0000256" key="7">
    <source>
        <dbReference type="ARBA" id="ARBA00022723"/>
    </source>
</evidence>
<feature type="region of interest" description="Disordered" evidence="21">
    <location>
        <begin position="1606"/>
        <end position="1638"/>
    </location>
</feature>
<keyword evidence="16" id="KW-0539">Nucleus</keyword>
<dbReference type="GO" id="GO:0032259">
    <property type="term" value="P:methylation"/>
    <property type="evidence" value="ECO:0007669"/>
    <property type="project" value="UniProtKB-KW"/>
</dbReference>
<feature type="compositionally biased region" description="Basic and acidic residues" evidence="21">
    <location>
        <begin position="4144"/>
        <end position="4158"/>
    </location>
</feature>
<feature type="region of interest" description="Disordered" evidence="21">
    <location>
        <begin position="1540"/>
        <end position="1569"/>
    </location>
</feature>
<evidence type="ECO:0000256" key="10">
    <source>
        <dbReference type="ARBA" id="ARBA00022833"/>
    </source>
</evidence>
<dbReference type="Gene3D" id="3.30.40.10">
    <property type="entry name" value="Zinc/RING finger domain, C3HC4 (zinc finger)"/>
    <property type="match status" value="6"/>
</dbReference>
<feature type="compositionally biased region" description="Basic and acidic residues" evidence="21">
    <location>
        <begin position="2842"/>
        <end position="2862"/>
    </location>
</feature>
<dbReference type="InterPro" id="IPR019787">
    <property type="entry name" value="Znf_PHD-finger"/>
</dbReference>
<dbReference type="Pfam" id="PF00628">
    <property type="entry name" value="PHD"/>
    <property type="match status" value="4"/>
</dbReference>
<evidence type="ECO:0000256" key="14">
    <source>
        <dbReference type="ARBA" id="ARBA00023054"/>
    </source>
</evidence>
<feature type="compositionally biased region" description="Basic and acidic residues" evidence="21">
    <location>
        <begin position="664"/>
        <end position="708"/>
    </location>
</feature>
<dbReference type="SUPFAM" id="SSF57903">
    <property type="entry name" value="FYVE/PHD zinc finger"/>
    <property type="match status" value="6"/>
</dbReference>
<feature type="compositionally biased region" description="Basic and acidic residues" evidence="21">
    <location>
        <begin position="3969"/>
        <end position="3985"/>
    </location>
</feature>
<dbReference type="GO" id="GO:0008270">
    <property type="term" value="F:zinc ion binding"/>
    <property type="evidence" value="ECO:0007669"/>
    <property type="project" value="UniProtKB-KW"/>
</dbReference>
<feature type="region of interest" description="Disordered" evidence="21">
    <location>
        <begin position="3367"/>
        <end position="3398"/>
    </location>
</feature>
<feature type="domain" description="PHD-type" evidence="25">
    <location>
        <begin position="196"/>
        <end position="300"/>
    </location>
</feature>
<keyword evidence="8" id="KW-0677">Repeat</keyword>
<accession>A0AAD5AA71</accession>
<dbReference type="Gene3D" id="1.10.30.10">
    <property type="entry name" value="High mobility group box domain"/>
    <property type="match status" value="1"/>
</dbReference>
<dbReference type="InterPro" id="IPR047004">
    <property type="entry name" value="KMT2C_PHD2"/>
</dbReference>
<feature type="region of interest" description="Disordered" evidence="21">
    <location>
        <begin position="2841"/>
        <end position="2895"/>
    </location>
</feature>
<feature type="region of interest" description="Disordered" evidence="21">
    <location>
        <begin position="1299"/>
        <end position="1398"/>
    </location>
</feature>
<evidence type="ECO:0000256" key="19">
    <source>
        <dbReference type="PROSITE-ProRule" id="PRU00146"/>
    </source>
</evidence>
<feature type="compositionally biased region" description="Low complexity" evidence="21">
    <location>
        <begin position="2389"/>
        <end position="2407"/>
    </location>
</feature>
<dbReference type="SMART" id="SM00184">
    <property type="entry name" value="RING"/>
    <property type="match status" value="7"/>
</dbReference>
<feature type="domain" description="PHD-type" evidence="22">
    <location>
        <begin position="1135"/>
        <end position="1190"/>
    </location>
</feature>
<dbReference type="InterPro" id="IPR003888">
    <property type="entry name" value="FYrich_N"/>
</dbReference>
<feature type="domain" description="PHD-type" evidence="22">
    <location>
        <begin position="1008"/>
        <end position="1061"/>
    </location>
</feature>
<keyword evidence="6" id="KW-0949">S-adenosyl-L-methionine</keyword>
<evidence type="ECO:0000259" key="23">
    <source>
        <dbReference type="PROSITE" id="PS50280"/>
    </source>
</evidence>
<feature type="compositionally biased region" description="Basic residues" evidence="21">
    <location>
        <begin position="884"/>
        <end position="896"/>
    </location>
</feature>
<protein>
    <recommendedName>
        <fullName evidence="17">[histone H3]-lysine(4) N-methyltransferase</fullName>
        <ecNumber evidence="17">2.1.1.364</ecNumber>
    </recommendedName>
</protein>
<feature type="compositionally biased region" description="Basic and acidic residues" evidence="21">
    <location>
        <begin position="1835"/>
        <end position="1854"/>
    </location>
</feature>
<dbReference type="CDD" id="cd15594">
    <property type="entry name" value="PHD2_KMT2C"/>
    <property type="match status" value="1"/>
</dbReference>
<feature type="compositionally biased region" description="Polar residues" evidence="21">
    <location>
        <begin position="3760"/>
        <end position="3771"/>
    </location>
</feature>
<feature type="compositionally biased region" description="Basic and acidic residues" evidence="21">
    <location>
        <begin position="629"/>
        <end position="652"/>
    </location>
</feature>
<evidence type="ECO:0000313" key="27">
    <source>
        <dbReference type="Proteomes" id="UP001205998"/>
    </source>
</evidence>
<dbReference type="PROSITE" id="PS50280">
    <property type="entry name" value="SET"/>
    <property type="match status" value="1"/>
</dbReference>
<feature type="region of interest" description="Disordered" evidence="21">
    <location>
        <begin position="4013"/>
        <end position="4038"/>
    </location>
</feature>
<keyword evidence="9 19" id="KW-0863">Zinc-finger</keyword>
<evidence type="ECO:0000256" key="16">
    <source>
        <dbReference type="ARBA" id="ARBA00023242"/>
    </source>
</evidence>
<feature type="region of interest" description="Disordered" evidence="21">
    <location>
        <begin position="2902"/>
        <end position="2921"/>
    </location>
</feature>
<feature type="compositionally biased region" description="Basic and acidic residues" evidence="21">
    <location>
        <begin position="1304"/>
        <end position="1328"/>
    </location>
</feature>
<feature type="compositionally biased region" description="Low complexity" evidence="21">
    <location>
        <begin position="3604"/>
        <end position="3618"/>
    </location>
</feature>
<dbReference type="FunFam" id="3.30.40.10:FF:000002">
    <property type="entry name" value="Histone-lysine N-methyltransferase"/>
    <property type="match status" value="1"/>
</dbReference>
<dbReference type="FunFam" id="3.30.40.10:FF:000095">
    <property type="entry name" value="Histone-lysine N-methyltransferase 2C"/>
    <property type="match status" value="1"/>
</dbReference>
<dbReference type="EMBL" id="MU563656">
    <property type="protein sequence ID" value="KAI5612561.1"/>
    <property type="molecule type" value="Genomic_DNA"/>
</dbReference>
<feature type="region of interest" description="Disordered" evidence="21">
    <location>
        <begin position="1804"/>
        <end position="2083"/>
    </location>
</feature>
<feature type="region of interest" description="Disordered" evidence="21">
    <location>
        <begin position="3956"/>
        <end position="3995"/>
    </location>
</feature>
<dbReference type="Pfam" id="PF05965">
    <property type="entry name" value="FYRC"/>
    <property type="match status" value="1"/>
</dbReference>
<keyword evidence="2" id="KW-0488">Methylation</keyword>
<feature type="compositionally biased region" description="Low complexity" evidence="21">
    <location>
        <begin position="3986"/>
        <end position="3995"/>
    </location>
</feature>
<feature type="compositionally biased region" description="Basic and acidic residues" evidence="21">
    <location>
        <begin position="490"/>
        <end position="503"/>
    </location>
</feature>
<evidence type="ECO:0000259" key="22">
    <source>
        <dbReference type="PROSITE" id="PS50016"/>
    </source>
</evidence>
<feature type="compositionally biased region" description="Low complexity" evidence="21">
    <location>
        <begin position="1956"/>
        <end position="1978"/>
    </location>
</feature>
<evidence type="ECO:0000259" key="25">
    <source>
        <dbReference type="PROSITE" id="PS51805"/>
    </source>
</evidence>
<dbReference type="Pfam" id="PF13832">
    <property type="entry name" value="zf-HC5HC2H_2"/>
    <property type="match status" value="1"/>
</dbReference>
<reference evidence="26" key="1">
    <citation type="submission" date="2018-07" db="EMBL/GenBank/DDBJ databases">
        <title>Comparative genomics of catfishes provides insights into carnivory and benthic adaptation.</title>
        <authorList>
            <person name="Zhang Y."/>
            <person name="Wang D."/>
            <person name="Peng Z."/>
            <person name="Zheng S."/>
            <person name="Shao F."/>
            <person name="Tao W."/>
        </authorList>
    </citation>
    <scope>NUCLEOTIDE SEQUENCE</scope>
    <source>
        <strain evidence="26">Chongqing</strain>
    </source>
</reference>
<evidence type="ECO:0000256" key="18">
    <source>
        <dbReference type="ARBA" id="ARBA00049353"/>
    </source>
</evidence>
<dbReference type="EC" id="2.1.1.364" evidence="17"/>
<dbReference type="GO" id="GO:0045944">
    <property type="term" value="P:positive regulation of transcription by RNA polymerase II"/>
    <property type="evidence" value="ECO:0007669"/>
    <property type="project" value="TreeGrafter"/>
</dbReference>
<comment type="caution">
    <text evidence="26">The sequence shown here is derived from an EMBL/GenBank/DDBJ whole genome shotgun (WGS) entry which is preliminary data.</text>
</comment>
<feature type="compositionally biased region" description="Low complexity" evidence="21">
    <location>
        <begin position="1606"/>
        <end position="1618"/>
    </location>
</feature>
<feature type="domain" description="PHD-type" evidence="22">
    <location>
        <begin position="357"/>
        <end position="407"/>
    </location>
</feature>
<dbReference type="Pfam" id="PF13771">
    <property type="entry name" value="zf-HC5HC2H"/>
    <property type="match status" value="1"/>
</dbReference>
<dbReference type="PROSITE" id="PS50016">
    <property type="entry name" value="ZF_PHD_2"/>
    <property type="match status" value="5"/>
</dbReference>
<dbReference type="SMART" id="SM00541">
    <property type="entry name" value="FYRN"/>
    <property type="match status" value="1"/>
</dbReference>
<gene>
    <name evidence="26" type="ORF">C0J50_4293</name>
</gene>
<evidence type="ECO:0000256" key="8">
    <source>
        <dbReference type="ARBA" id="ARBA00022737"/>
    </source>
</evidence>
<feature type="region of interest" description="Disordered" evidence="21">
    <location>
        <begin position="2111"/>
        <end position="2426"/>
    </location>
</feature>
<dbReference type="PROSITE" id="PS51542">
    <property type="entry name" value="FYRN"/>
    <property type="match status" value="1"/>
</dbReference>
<feature type="domain" description="Post-SET" evidence="24">
    <location>
        <begin position="4872"/>
        <end position="4888"/>
    </location>
</feature>
<feature type="compositionally biased region" description="Low complexity" evidence="21">
    <location>
        <begin position="904"/>
        <end position="914"/>
    </location>
</feature>
<feature type="compositionally biased region" description="Polar residues" evidence="21">
    <location>
        <begin position="3508"/>
        <end position="3517"/>
    </location>
</feature>
<feature type="region of interest" description="Disordered" evidence="21">
    <location>
        <begin position="942"/>
        <end position="971"/>
    </location>
</feature>
<dbReference type="CDD" id="cd15666">
    <property type="entry name" value="ePHD2_KMT2C_like"/>
    <property type="match status" value="1"/>
</dbReference>
<dbReference type="CDD" id="cd15513">
    <property type="entry name" value="PHD5_KMT2C_like"/>
    <property type="match status" value="1"/>
</dbReference>
<feature type="region of interest" description="Disordered" evidence="21">
    <location>
        <begin position="3680"/>
        <end position="3816"/>
    </location>
</feature>
<dbReference type="InterPro" id="IPR003889">
    <property type="entry name" value="FYrich_C"/>
</dbReference>
<dbReference type="PROSITE" id="PS51805">
    <property type="entry name" value="EPHD"/>
    <property type="match status" value="2"/>
</dbReference>
<evidence type="ECO:0000256" key="6">
    <source>
        <dbReference type="ARBA" id="ARBA00022691"/>
    </source>
</evidence>
<dbReference type="GO" id="GO:0003713">
    <property type="term" value="F:transcription coactivator activity"/>
    <property type="evidence" value="ECO:0007669"/>
    <property type="project" value="TreeGrafter"/>
</dbReference>
<dbReference type="InterPro" id="IPR011011">
    <property type="entry name" value="Znf_FYVE_PHD"/>
</dbReference>
<feature type="domain" description="PHD-type" evidence="25">
    <location>
        <begin position="4371"/>
        <end position="4479"/>
    </location>
</feature>
<feature type="domain" description="SET" evidence="23">
    <location>
        <begin position="4748"/>
        <end position="4864"/>
    </location>
</feature>
<feature type="compositionally biased region" description="Polar residues" evidence="21">
    <location>
        <begin position="1546"/>
        <end position="1557"/>
    </location>
</feature>
<feature type="compositionally biased region" description="Basic and acidic residues" evidence="21">
    <location>
        <begin position="1"/>
        <end position="12"/>
    </location>
</feature>
<proteinExistence type="predicted"/>
<feature type="compositionally biased region" description="Basic and acidic residues" evidence="21">
    <location>
        <begin position="3726"/>
        <end position="3735"/>
    </location>
</feature>
<evidence type="ECO:0000256" key="1">
    <source>
        <dbReference type="ARBA" id="ARBA00004123"/>
    </source>
</evidence>
<dbReference type="InterPro" id="IPR046341">
    <property type="entry name" value="SET_dom_sf"/>
</dbReference>
<feature type="compositionally biased region" description="Polar residues" evidence="21">
    <location>
        <begin position="2365"/>
        <end position="2380"/>
    </location>
</feature>
<dbReference type="Proteomes" id="UP001205998">
    <property type="component" value="Unassembled WGS sequence"/>
</dbReference>
<dbReference type="PANTHER" id="PTHR45888">
    <property type="entry name" value="HL01030P-RELATED"/>
    <property type="match status" value="1"/>
</dbReference>
<dbReference type="FunFam" id="1.10.30.10:FF:000009">
    <property type="entry name" value="Histone-lysine N-methyltransferase"/>
    <property type="match status" value="1"/>
</dbReference>
<keyword evidence="13" id="KW-0805">Transcription regulation</keyword>
<dbReference type="InterPro" id="IPR003616">
    <property type="entry name" value="Post-SET_dom"/>
</dbReference>
<keyword evidence="14 20" id="KW-0175">Coiled coil</keyword>
<sequence>MSSEEKVLDSSDKGPSPPAGGSVATPTGSPAHNDRRPRGRPRKDVVSTPRQRRKSRGRGKAVLEDEDSADGMDTGGTQELDGRGVQQDDVEDVTTVSLPGDGEEDVGPAPLVSPNPETEEAGTSAACGGAKSSERLCAFCYCGERSLLGQGELKLFKATLGCDPLLHRNHDNSQSGRPRGLESGGADEAGRRFWDELHRVGLPEDVDVQSLFTESGQCWAHQRCALWSEGVCQAEDQSLLYVDRAILSGSTEHCAYCKRLGASIKCCEQGCDRSYHYPCAGGAGTFQDFRKRSVLCTKHVELAVSKSTEEVKCVLCDSPGDLMDQLFCTSCGLHYHGVCLDVSVTPLKRAGWQCPECKVCQTCKNPGEDSKMLVCDVCDKGYHTFCLQPVMESLPTSRWRCQNCRVCVQCGTRSTSLLCESCSRQHDSSHLCSLCAGNLDTELHKDLLTCHQCKRYFHVECERQLEGHVELQAGEDYTCSVCKVSTPAETDVRETHSGVDVDTRPAQSDMQCEPAQGTEPGRTGTEPQSQVEDEMEHKESEACADTRYENPQHAASEASAEGHTCEKVPEPSQDTKPAGSPEAPQQEPDPSPEPNSVQSLTQPIKAELPHHPEIHSPSGPPETSCLQEVELKSSLEEQKFESTKDLDSKASNEEPMEVSFSEPSAEKKASFVPKLEKEAGLLEDKPSKEEERNEVPESLTEKDSERSTETPASEIVAEDSAVQEHHVSFEINPTQKEQGPSKDLLVEQCERTSEDCKRSSEGLLVEECDGAPDRVQPAVENLPVKEVVENCGRSTEEFSLEDRQSPFEGLSEVMDFGMDGERSLAKLSSLVEEKTSLKPPVVRQPESFHCSMINPQPSGEPSSNVPSSTVIPLMPKIGMGKPAISKRKFSPGRPRIKQGGWSAPPRLSSPSLSPVWDAPKSRQDHSMVGVWSIRVGRGSGFPGRRRSRGAWLSGRGGRGRSRMKNGVVSAPGGSAMEPQIYLFREEEENSMHNTVVIFSSTDTFTLKQDMCVVCGSFGQGVEGRLIACAQCGQCYHPYCVNIKITKVVLSKGWRCLECTVCEACGQASDPGRLLLCDECDISYHTYCLDPPLQNVPSGSWKCKWCVSCTQCGATSPGLRCEWQNNYTQCAPCASLTSCPVCQLDYSEDEIILQCRQCDRWMHASCQGFHSEDEVEKISDSSFDCSLCQGQGSLSPGARAPKPHTDFLSALPVTPQIAIKSRDLGLTRTYTQDGVCLTESGLSQLQSLANSSSRRRRTKPKLTLKIINQNSVAVLQTLPDPQGELSRDVDLDDARGYHQAELVDGEGKSDSSPERETAGEDESKGSEGCKKRKRKPYRPGIGGFMVRQRNRAGQNKTKPDLSRKDSSGSVSETQQGKDDGWADLMPDVPMEEKPSISVFPENPEVKVRKRYRKKKTKLEEAFPTYLQEAFFGKDLLDKSKQSRQENASLMEEEKTRKQQNIMLKMPLNPSMSTSTPHASKPAALRSHEEPLVDLSEVLKSDTDLLGMLSDNMGKQSEESGLDFCPFQVDCSSPTFAGLDVAPLTGEHSGSSQSNQGRVSHQDEPLDGILSPELDKMVTDESILSRLYKIPELEGKDVEDLFTAVLSPSTSQATSTPPQSHGAHPAQGAPSNQINSGMFPRMPVINGLINPSQQFPPSQIPPGVDVGRNFPPMQRMPFSDNLRDRKFGPMSRDAAGPWSATGPSPAPVPVPVPAAVSEGETDSLSTAQKSMLKWEKEETLGELATVAPVLYTNVNFPNLKEEYPDWQTRVKQIAKLWRKASSQDRAPYVQKARDNRAALRINKVQMSNETIKRQQQPQASQPLEVFDPAIPPLDPELLFKDPLKHKESEQEQEWKMRQQMRQKSKQQAKIEATQKLEQVKNEQLQQQQQQQQQHLKGGQSDLDCSGGLQSPASSQSSNGNMSPMQPASKNGFSKPLPGTPTAGSPDDVFLRPHPPPLSSGSQPQSPQMFSPGSSGSRPSSPWDPYAKMVGTPRPPPSGSGAVRRNSESGKSPRSLSEERGKPSSVHESMGSPTALNVDPYAKPPDTPRPAGLTDPFLKPMCPPRVGPSIEGRHIIGSPGHDPFSRGAMRKEAYLRMPHGKMILSDPYARPLLAPIPGSNESGSVQPFKTPMPPPQPQDSNAAMHSRRPDPFERPMMPPRPEAFTQGQQSDPYAHPPLTPHPEAFENQTRVPRQPQPHPFTQCTPMGHQYSRSPSSSRPEFPHCDPFAQSPYSNPYARMPGTPRPHDPEPYSHQSAPSHPVMMNQPAQQTQNRMSLDPYAQQPGTPHPGVPERFPRPQNYQRNQDPFNHPPAMVRPIASDPHAQPVGVSQLLLHDPFAQGPRTPHPGGAARPGPMSTQDAFSPPQVLMQDTFTSPGVSGSQTPRHPGIADENMMSQSPSNQSSQTPSHNPFEQAPMPSHPQFAENREQQGLGHNAVAIGQPNSEVQTVPLAEAEERLRQRQRIRELLLRQQQQKSAIRQEKGPQEQSMPMTPGTSQHWSQEARVQQNDIFNRPPPPYPGPGAVRTPQRFHGPYPGDQRGAFPDGQFTRFPGDNHNLRQPGPRLSFPAGIHGPGLRAPMNQMQDSIMEGLPQMRRSMSIDLGKSLAGNPMGLQPLAAQGMHMQQHNIMGQPFIELRHRPPESRLRPSFGPSVLQGNRMELPSLQRLPSFMMGQEMGFSNNLGPKPMDSSINQTQGIGGGADVHATISMENLHQANAPLRTGQLSIIRSMSQPASNVTFSGNAFTNYPTASSGPSGEVDLPINEGSEEKIDTDDSAVKDLEDVEVKDLVDTDLENLNLDADDGKDLDLEANDLHIDDIFLTSGKFDIIAYTDADLDLSEDLDLNVPIDDHNDSNDLQKEPVEKKPESPCDGSIPSDLSSAEVKTEGKPEVALDNIKEEDNQVSLKAEKDIKSEVSSGSSHESSCKNLAVSQEDFRGSIQKPGVHPDATPVLSGLLVNVPSDSKQNKEENCGQQVTLQEPGLQQALNSLDQGMNSGLVADQMISAPSEGSLDLHQGSMQDQPSGSVFSADQKDALLSVEQTNDLPPNQQAMLLQQGQQNRPLLLEEQPLLLQDLLDQERQEQQQQKQMQAMIRQRSSDSFFPNIDFDSITDPIMKAKMVALKGINKVMVQNNMGMPQMVMNKLPTNAPAGQVPQASDGCVPPQQALPQDGKLAPYMTRPSPPSFGQGFTNEAQKIQYEDWLRETQKLLQMQQKFLEEQIGAHRKSKKALSAKQRTAKKAGREFPEEDAEQLKHVTEQQGVVQKQLEQIRKQQKEHAELIEEYRVKQQQQGAMLPMPNPPNMMPPGPVNQPVMGPAMPMQMHPNIQPNISSVPGWRPGASGPVRPQMPGVMPPQMIQGPAPQQTLVRPGRVASESPHVNFDDTNPFSEGFQERERKERLREQQERQRVQLMKEVERQRMKQHMESEHQQQGLLSQMPFYNQNLPQEFIPQIEGAGFPQQAAMQPGIGAPSSSGPMMGNGSFGQGVRPGFAPDSQAPHGSHFVQGQLRAPDRPGQNLIQHNNPGLESSPHFPPNFPGSGPSLIQLYSNIIPDEKAKKKRNRRKKNDEDSESLRAPSTPHSDLTAPLTPCVSDTSSTPTRNPLVFGEHELCETSQPGSSTPGSQSSQHHSELERQLSEGSFCAASEVAACQQDLHDKILSNIKLERIEADCHGPKVPEMSMGMGVVKLEGDKEGMSPHPTGQSPARSSKGDGGNELLKHLLKNKKTPPPALPQQKSEDSMRSEEENSMDSKVLLRQSSIDSSGTFSDSQLSFNPDFSSPLMSEDKKKQRTKRTPKSGERPAPRSKKRKKEEDERQAMYPSTESVMSNLKQQQPSLLPLMEPLVGVNFAHFVPYGSGQLDGESRLSGTFGSASLDGMSDYYSQLIYKQNNLSNPPTPPASLPPTPPPVARQKLLNGFATTEELSSKSAVVGGHDVTKGLPSRPLHVPFKTEEDLLARALAHGPKTVDVPASLPTPPHNNQEELRGQEHCEDRDTPDSFVPSSSPESVVGMEISRYPDLSLVKQEPPSPSLSPVMPMFQKSRARDSETKLREIKTEPSSMFFGSQYGTPQNGPGLVSIAITLKPSAAENITDVVAAIADLIRVKIPSSYEVSGGPWPHGSLGTHKAMIHGLDQRPAQGHAAVRMNSQAGAQHQNQHLDKSPLRGREQYRDGSSSPGPKPQWCRHCKVVILGSGVRKTSKTQDFQLSSDGDLVFCSRSCLILHSSLKSKASGDTKNSVALLPDESVKESPSKAQHQYNNNMSSLDVHCLAQLQPKTLPSSPSQPGLHVRLAPPEPLKTLPKLEPSVPESQNLKVTVKLKPRSQNQSDEKPWHQGKRWKGLRWRKWTMQIVVPKTESPAPEKAVEDLLLQLNSSLRPCSSLRDRRRCCFCHQEGDGVTDGAARLLNLDLDTWVHLNCALWSSEVYETQAGALINVEQARQRGRTISCAFCQRLGATSGCHRLRCLNVYHFTCALQAGCTFFKDKTMLCHQHRPRISGTGALLHLEDQQLRCFSVFRRVYVQRDELCQLAGAVQRPELGHTFRIGSLLFHTMGQLPPALMPHFHSFNTIFPPGYEASRLYWSMRHGRRRCRYVCTVEERQGRPEFCIRVLEKGYEDLLLTDTSAKGVWDKVLGSVAERRSETGMLRLFPIYLKGEDLFGLTVSAVTRIAESLPGVQSCSRYRFRYGRNPMLELPLSINSSGSARSELRSYPQCRRLEILSLWNRTSSAIQNSAPPESGSSHSKHFVHSKSSQYRRLSSEWKSNVYLAHSRIQGLGLFAARDIEKQTMVIEYLGNILRNEVAMRKELHYKAKNRAAFMFRIDGDYVIDATCCGSPARYINHSCSPNCVAEVVTFERGYKIIISSNRRIEKGEELCYDYRLGLVENQGKVACLCGAANCCKWMN</sequence>
<dbReference type="Pfam" id="PF05964">
    <property type="entry name" value="FYRN"/>
    <property type="match status" value="1"/>
</dbReference>
<dbReference type="GO" id="GO:0044666">
    <property type="term" value="C:MLL3/4 complex"/>
    <property type="evidence" value="ECO:0007669"/>
    <property type="project" value="InterPro"/>
</dbReference>
<feature type="compositionally biased region" description="Basic residues" evidence="21">
    <location>
        <begin position="50"/>
        <end position="59"/>
    </location>
</feature>
<dbReference type="InterPro" id="IPR034732">
    <property type="entry name" value="EPHD"/>
</dbReference>
<dbReference type="InterPro" id="IPR037877">
    <property type="entry name" value="PHD3_KMT2C"/>
</dbReference>
<dbReference type="CDD" id="cd15509">
    <property type="entry name" value="PHD1_KMT2C_like"/>
    <property type="match status" value="1"/>
</dbReference>
<feature type="domain" description="PHD-type" evidence="22">
    <location>
        <begin position="1058"/>
        <end position="1108"/>
    </location>
</feature>
<feature type="region of interest" description="Disordered" evidence="21">
    <location>
        <begin position="1"/>
        <end position="127"/>
    </location>
</feature>
<feature type="compositionally biased region" description="Low complexity" evidence="21">
    <location>
        <begin position="1879"/>
        <end position="1891"/>
    </location>
</feature>
<organism evidence="26 27">
    <name type="scientific">Silurus asotus</name>
    <name type="common">Amur catfish</name>
    <name type="synonym">Parasilurus asotus</name>
    <dbReference type="NCBI Taxonomy" id="30991"/>
    <lineage>
        <taxon>Eukaryota</taxon>
        <taxon>Metazoa</taxon>
        <taxon>Chordata</taxon>
        <taxon>Craniata</taxon>
        <taxon>Vertebrata</taxon>
        <taxon>Euteleostomi</taxon>
        <taxon>Actinopterygii</taxon>
        <taxon>Neopterygii</taxon>
        <taxon>Teleostei</taxon>
        <taxon>Ostariophysi</taxon>
        <taxon>Siluriformes</taxon>
        <taxon>Siluridae</taxon>
        <taxon>Silurus</taxon>
    </lineage>
</organism>
<evidence type="ECO:0000256" key="3">
    <source>
        <dbReference type="ARBA" id="ARBA00022553"/>
    </source>
</evidence>
<feature type="compositionally biased region" description="Basic and acidic residues" evidence="21">
    <location>
        <begin position="3383"/>
        <end position="3398"/>
    </location>
</feature>
<feature type="compositionally biased region" description="Basic residues" evidence="21">
    <location>
        <begin position="3220"/>
        <end position="3232"/>
    </location>
</feature>
<evidence type="ECO:0000256" key="4">
    <source>
        <dbReference type="ARBA" id="ARBA00022603"/>
    </source>
</evidence>
<feature type="region of interest" description="Disordered" evidence="21">
    <location>
        <begin position="2466"/>
        <end position="2499"/>
    </location>
</feature>
<feature type="domain" description="PHD-type" evidence="22">
    <location>
        <begin position="429"/>
        <end position="485"/>
    </location>
</feature>
<evidence type="ECO:0000313" key="26">
    <source>
        <dbReference type="EMBL" id="KAI5612561.1"/>
    </source>
</evidence>
<dbReference type="FunFam" id="3.30.40.10:FF:000407">
    <property type="entry name" value="Histone-lysine N-methyltransferase MLL3"/>
    <property type="match status" value="1"/>
</dbReference>
<dbReference type="SUPFAM" id="SSF47095">
    <property type="entry name" value="HMG-box"/>
    <property type="match status" value="1"/>
</dbReference>
<dbReference type="InterPro" id="IPR001965">
    <property type="entry name" value="Znf_PHD"/>
</dbReference>
<evidence type="ECO:0000256" key="21">
    <source>
        <dbReference type="SAM" id="MobiDB-lite"/>
    </source>
</evidence>
<evidence type="ECO:0000256" key="20">
    <source>
        <dbReference type="SAM" id="Coils"/>
    </source>
</evidence>
<dbReference type="InterPro" id="IPR001214">
    <property type="entry name" value="SET_dom"/>
</dbReference>
<dbReference type="SUPFAM" id="SSF82199">
    <property type="entry name" value="SET domain"/>
    <property type="match status" value="1"/>
</dbReference>
<evidence type="ECO:0000256" key="15">
    <source>
        <dbReference type="ARBA" id="ARBA00023163"/>
    </source>
</evidence>
<keyword evidence="3" id="KW-0597">Phosphoprotein</keyword>
<keyword evidence="4" id="KW-0489">Methyltransferase</keyword>
<feature type="coiled-coil region" evidence="20">
    <location>
        <begin position="3255"/>
        <end position="3282"/>
    </location>
</feature>
<evidence type="ECO:0000256" key="12">
    <source>
        <dbReference type="ARBA" id="ARBA00022990"/>
    </source>
</evidence>
<dbReference type="Gene3D" id="3.30.160.360">
    <property type="match status" value="1"/>
</dbReference>
<keyword evidence="27" id="KW-1185">Reference proteome</keyword>
<dbReference type="InterPro" id="IPR036910">
    <property type="entry name" value="HMG_box_dom_sf"/>
</dbReference>
<feature type="region of interest" description="Disordered" evidence="21">
    <location>
        <begin position="3220"/>
        <end position="3244"/>
    </location>
</feature>
<feature type="region of interest" description="Disordered" evidence="21">
    <location>
        <begin position="3453"/>
        <end position="3625"/>
    </location>
</feature>
<feature type="region of interest" description="Disordered" evidence="21">
    <location>
        <begin position="884"/>
        <end position="920"/>
    </location>
</feature>
<feature type="region of interest" description="Disordered" evidence="21">
    <location>
        <begin position="4135"/>
        <end position="4168"/>
    </location>
</feature>
<feature type="compositionally biased region" description="Basic and acidic residues" evidence="21">
    <location>
        <begin position="1356"/>
        <end position="1365"/>
    </location>
</feature>
<evidence type="ECO:0000256" key="2">
    <source>
        <dbReference type="ARBA" id="ARBA00022481"/>
    </source>
</evidence>
<dbReference type="PANTHER" id="PTHR45888:SF1">
    <property type="entry name" value="HISTONE-LYSINE N-METHYLTRANSFERASE 2C"/>
    <property type="match status" value="1"/>
</dbReference>
<feature type="compositionally biased region" description="Polar residues" evidence="21">
    <location>
        <begin position="1905"/>
        <end position="1929"/>
    </location>
</feature>
<feature type="compositionally biased region" description="Polar residues" evidence="21">
    <location>
        <begin position="2481"/>
        <end position="2499"/>
    </location>
</feature>
<feature type="compositionally biased region" description="Basic and acidic residues" evidence="21">
    <location>
        <begin position="2877"/>
        <end position="2895"/>
    </location>
</feature>
<keyword evidence="10" id="KW-0862">Zinc</keyword>
<evidence type="ECO:0000256" key="17">
    <source>
        <dbReference type="ARBA" id="ARBA00023620"/>
    </source>
</evidence>
<dbReference type="CDD" id="cd15511">
    <property type="entry name" value="PHD3_KMT2C"/>
    <property type="match status" value="1"/>
</dbReference>
<feature type="region of interest" description="Disordered" evidence="21">
    <location>
        <begin position="490"/>
        <end position="743"/>
    </location>
</feature>
<feature type="compositionally biased region" description="Basic and acidic residues" evidence="21">
    <location>
        <begin position="3233"/>
        <end position="3244"/>
    </location>
</feature>
<dbReference type="InterPro" id="IPR013083">
    <property type="entry name" value="Znf_RING/FYVE/PHD"/>
</dbReference>
<keyword evidence="5" id="KW-0808">Transferase</keyword>
<dbReference type="PROSITE" id="PS50868">
    <property type="entry name" value="POST_SET"/>
    <property type="match status" value="1"/>
</dbReference>
<feature type="compositionally biased region" description="Polar residues" evidence="21">
    <location>
        <begin position="2262"/>
        <end position="2271"/>
    </location>
</feature>
<keyword evidence="12" id="KW-0007">Acetylation</keyword>
<keyword evidence="11" id="KW-0156">Chromatin regulator</keyword>
<dbReference type="FunFam" id="3.30.40.10:FF:000080">
    <property type="entry name" value="Histone-lysine N-methyltransferase 2C"/>
    <property type="match status" value="1"/>
</dbReference>
<comment type="catalytic activity">
    <reaction evidence="18">
        <text>L-lysyl(4)-[histone H3] + S-adenosyl-L-methionine = N(6)-methyl-L-lysyl(4)-[histone H3] + S-adenosyl-L-homocysteine + H(+)</text>
        <dbReference type="Rhea" id="RHEA:60264"/>
        <dbReference type="Rhea" id="RHEA-COMP:15543"/>
        <dbReference type="Rhea" id="RHEA-COMP:15547"/>
        <dbReference type="ChEBI" id="CHEBI:15378"/>
        <dbReference type="ChEBI" id="CHEBI:29969"/>
        <dbReference type="ChEBI" id="CHEBI:57856"/>
        <dbReference type="ChEBI" id="CHEBI:59789"/>
        <dbReference type="ChEBI" id="CHEBI:61929"/>
        <dbReference type="EC" id="2.1.1.364"/>
    </reaction>
    <physiologicalReaction direction="left-to-right" evidence="18">
        <dbReference type="Rhea" id="RHEA:60265"/>
    </physiologicalReaction>
</comment>
<evidence type="ECO:0000256" key="11">
    <source>
        <dbReference type="ARBA" id="ARBA00022853"/>
    </source>
</evidence>
<name>A0AAD5AA71_SILAS</name>
<dbReference type="PROSITE" id="PS51543">
    <property type="entry name" value="FYRC"/>
    <property type="match status" value="1"/>
</dbReference>
<evidence type="ECO:0000259" key="24">
    <source>
        <dbReference type="PROSITE" id="PS50868"/>
    </source>
</evidence>
<feature type="compositionally biased region" description="Low complexity" evidence="21">
    <location>
        <begin position="3457"/>
        <end position="3471"/>
    </location>
</feature>